<dbReference type="RefSeq" id="WP_326757598.1">
    <property type="nucleotide sequence ID" value="NZ_CP109135.1"/>
</dbReference>
<proteinExistence type="predicted"/>
<organism evidence="1 2">
    <name type="scientific">Streptomyces phaeochromogenes</name>
    <dbReference type="NCBI Taxonomy" id="1923"/>
    <lineage>
        <taxon>Bacteria</taxon>
        <taxon>Bacillati</taxon>
        <taxon>Actinomycetota</taxon>
        <taxon>Actinomycetes</taxon>
        <taxon>Kitasatosporales</taxon>
        <taxon>Streptomycetaceae</taxon>
        <taxon>Streptomyces</taxon>
        <taxon>Streptomyces phaeochromogenes group</taxon>
    </lineage>
</organism>
<name>A0ABZ1H473_STRPH</name>
<accession>A0ABZ1H473</accession>
<evidence type="ECO:0000313" key="2">
    <source>
        <dbReference type="Proteomes" id="UP001340816"/>
    </source>
</evidence>
<evidence type="ECO:0000313" key="1">
    <source>
        <dbReference type="EMBL" id="WSD12079.1"/>
    </source>
</evidence>
<reference evidence="1 2" key="1">
    <citation type="submission" date="2022-10" db="EMBL/GenBank/DDBJ databases">
        <title>The complete genomes of actinobacterial strains from the NBC collection.</title>
        <authorList>
            <person name="Joergensen T.S."/>
            <person name="Alvarez Arevalo M."/>
            <person name="Sterndorff E.B."/>
            <person name="Faurdal D."/>
            <person name="Vuksanovic O."/>
            <person name="Mourched A.-S."/>
            <person name="Charusanti P."/>
            <person name="Shaw S."/>
            <person name="Blin K."/>
            <person name="Weber T."/>
        </authorList>
    </citation>
    <scope>NUCLEOTIDE SEQUENCE [LARGE SCALE GENOMIC DNA]</scope>
    <source>
        <strain evidence="1 2">NBC 01752</strain>
    </source>
</reference>
<keyword evidence="2" id="KW-1185">Reference proteome</keyword>
<dbReference type="Proteomes" id="UP001340816">
    <property type="component" value="Chromosome"/>
</dbReference>
<protein>
    <submittedName>
        <fullName evidence="1">Uncharacterized protein</fullName>
    </submittedName>
</protein>
<gene>
    <name evidence="1" type="ORF">OHB35_02030</name>
</gene>
<dbReference type="EMBL" id="CP109135">
    <property type="protein sequence ID" value="WSD12079.1"/>
    <property type="molecule type" value="Genomic_DNA"/>
</dbReference>
<sequence length="51" mass="5644">MRMNAFGLKRCRCVTAEGTEHQLVPDRDSAGGCRAHLDREHPALSRLLGPL</sequence>